<dbReference type="Gene3D" id="3.40.980.10">
    <property type="entry name" value="MoaB/Mog-like domain"/>
    <property type="match status" value="1"/>
</dbReference>
<dbReference type="InterPro" id="IPR001453">
    <property type="entry name" value="MoaB/Mog_dom"/>
</dbReference>
<dbReference type="Proteomes" id="UP000468995">
    <property type="component" value="Unassembled WGS sequence"/>
</dbReference>
<dbReference type="InterPro" id="IPR008135">
    <property type="entry name" value="Competence-induced_CinA"/>
</dbReference>
<dbReference type="NCBIfam" id="TIGR00177">
    <property type="entry name" value="molyb_syn"/>
    <property type="match status" value="1"/>
</dbReference>
<evidence type="ECO:0000259" key="2">
    <source>
        <dbReference type="SMART" id="SM00852"/>
    </source>
</evidence>
<dbReference type="SUPFAM" id="SSF53218">
    <property type="entry name" value="Molybdenum cofactor biosynthesis proteins"/>
    <property type="match status" value="1"/>
</dbReference>
<dbReference type="Proteomes" id="UP000252603">
    <property type="component" value="Unassembled WGS sequence"/>
</dbReference>
<reference evidence="4 5" key="1">
    <citation type="submission" date="2018-07" db="EMBL/GenBank/DDBJ databases">
        <authorList>
            <consortium name="Pathogen Informatics"/>
        </authorList>
    </citation>
    <scope>NUCLEOTIDE SEQUENCE [LARGE SCALE GENOMIC DNA]</scope>
    <source>
        <strain evidence="4 5">4300STDY6470422</strain>
    </source>
</reference>
<accession>A0A332HPR7</accession>
<proteinExistence type="inferred from homology"/>
<feature type="domain" description="MoaB/Mog" evidence="2">
    <location>
        <begin position="5"/>
        <end position="172"/>
    </location>
</feature>
<dbReference type="EMBL" id="VINI01000005">
    <property type="protein sequence ID" value="MSS30708.1"/>
    <property type="molecule type" value="Genomic_DNA"/>
</dbReference>
<evidence type="ECO:0000313" key="5">
    <source>
        <dbReference type="Proteomes" id="UP000252603"/>
    </source>
</evidence>
<dbReference type="PANTHER" id="PTHR13939">
    <property type="entry name" value="NICOTINAMIDE-NUCLEOTIDE AMIDOHYDROLASE PNCC"/>
    <property type="match status" value="1"/>
</dbReference>
<name>A0A332HPR7_KLEPN</name>
<evidence type="ECO:0000313" key="3">
    <source>
        <dbReference type="EMBL" id="MSS30708.1"/>
    </source>
</evidence>
<dbReference type="RefSeq" id="WP_014907168.1">
    <property type="nucleotide sequence ID" value="NZ_AP025246.1"/>
</dbReference>
<dbReference type="Pfam" id="PF00994">
    <property type="entry name" value="MoCF_biosynth"/>
    <property type="match status" value="1"/>
</dbReference>
<evidence type="ECO:0000313" key="4">
    <source>
        <dbReference type="EMBL" id="SSK25686.1"/>
    </source>
</evidence>
<reference evidence="3 6" key="2">
    <citation type="submission" date="2019-07" db="EMBL/GenBank/DDBJ databases">
        <title>Genome sequence of OXA-232-producing Klebsiella pneumoniae ST23 from septicemic neonate.</title>
        <authorList>
            <person name="Mukherjee S."/>
            <person name="Naha S."/>
            <person name="Bhadury P."/>
            <person name="Basu S."/>
        </authorList>
    </citation>
    <scope>NUCLEOTIDE SEQUENCE [LARGE SCALE GENOMIC DNA]</scope>
    <source>
        <strain evidence="3 6">EN5275</strain>
    </source>
</reference>
<dbReference type="EMBL" id="UFEU01000003">
    <property type="protein sequence ID" value="SSK25686.1"/>
    <property type="molecule type" value="Genomic_DNA"/>
</dbReference>
<dbReference type="InterPro" id="IPR050101">
    <property type="entry name" value="CinA"/>
</dbReference>
<dbReference type="CDD" id="cd00885">
    <property type="entry name" value="cinA"/>
    <property type="match status" value="1"/>
</dbReference>
<evidence type="ECO:0000313" key="6">
    <source>
        <dbReference type="Proteomes" id="UP000468995"/>
    </source>
</evidence>
<protein>
    <recommendedName>
        <fullName evidence="1">CinA-like protein</fullName>
    </recommendedName>
</protein>
<dbReference type="InterPro" id="IPR036653">
    <property type="entry name" value="CinA-like_C"/>
</dbReference>
<organism evidence="4 5">
    <name type="scientific">Klebsiella pneumoniae</name>
    <dbReference type="NCBI Taxonomy" id="573"/>
    <lineage>
        <taxon>Bacteria</taxon>
        <taxon>Pseudomonadati</taxon>
        <taxon>Pseudomonadota</taxon>
        <taxon>Gammaproteobacteria</taxon>
        <taxon>Enterobacterales</taxon>
        <taxon>Enterobacteriaceae</taxon>
        <taxon>Klebsiella/Raoultella group</taxon>
        <taxon>Klebsiella</taxon>
        <taxon>Klebsiella pneumoniae complex</taxon>
    </lineage>
</organism>
<dbReference type="AlphaFoldDB" id="A0A332HPR7"/>
<dbReference type="HAMAP" id="MF_00226_B">
    <property type="entry name" value="CinA_B"/>
    <property type="match status" value="1"/>
</dbReference>
<comment type="similarity">
    <text evidence="1">Belongs to the CinA family.</text>
</comment>
<dbReference type="SUPFAM" id="SSF142433">
    <property type="entry name" value="CinA-like"/>
    <property type="match status" value="1"/>
</dbReference>
<dbReference type="PIRSF" id="PIRSF006728">
    <property type="entry name" value="CinA"/>
    <property type="match status" value="1"/>
</dbReference>
<dbReference type="SMART" id="SM00852">
    <property type="entry name" value="MoCF_biosynth"/>
    <property type="match status" value="1"/>
</dbReference>
<dbReference type="NCBIfam" id="TIGR00200">
    <property type="entry name" value="cinA_nterm"/>
    <property type="match status" value="1"/>
</dbReference>
<dbReference type="NCBIfam" id="NF002978">
    <property type="entry name" value="PRK03673.1"/>
    <property type="match status" value="1"/>
</dbReference>
<dbReference type="InterPro" id="IPR036425">
    <property type="entry name" value="MoaB/Mog-like_dom_sf"/>
</dbReference>
<sequence length="398" mass="43483">MLNVEMLSTGDEVLHGQIIDTNAAWLADFFFNQGLPLTRRNTVGDDLDALVAILRERSEQADVLIVNGGLGPTSDDLSALAAATAKGEGLILHPEWLETMTRFFAERGRPMAESNRKQAEIPASAEMINNPVGTACGFAIQLNRCLMFFTPGVPSEFKVMVEQEILPRLRQRFTLPDPPVCLRMTTFGRSESELAQSLNPLTLPPGVVMGYRSSMPIIELKLTGPANQRDAMLALWPEVRKVAGDSLIFEGTEGLPTQIARCLHERQLSLTLSEQFTGGLLALQLSRAGAPLLASEVVPAQEETLAQAARWAAERRINHFAGLALAVSGQENDHLNVALATPDGTFALRVKFSATRHSLAVRQEVCAMMALNMLRRWLNGQPLASEHGWINVVDSLSL</sequence>
<gene>
    <name evidence="4" type="primary">yfaY</name>
    <name evidence="3" type="ORF">FME62_07875</name>
    <name evidence="4" type="ORF">SAMEA4364603_01330</name>
</gene>
<evidence type="ECO:0000256" key="1">
    <source>
        <dbReference type="HAMAP-Rule" id="MF_00226"/>
    </source>
</evidence>
<dbReference type="PANTHER" id="PTHR13939:SF0">
    <property type="entry name" value="NMN AMIDOHYDROLASE-LIKE PROTEIN YFAY"/>
    <property type="match status" value="1"/>
</dbReference>